<feature type="coiled-coil region" evidence="1">
    <location>
        <begin position="369"/>
        <end position="425"/>
    </location>
</feature>
<evidence type="ECO:0000313" key="2">
    <source>
        <dbReference type="EMBL" id="PRQ21316.1"/>
    </source>
</evidence>
<dbReference type="InterPro" id="IPR004252">
    <property type="entry name" value="Probable_transposase_24"/>
</dbReference>
<keyword evidence="1" id="KW-0175">Coiled coil</keyword>
<dbReference type="EMBL" id="PDCK01000045">
    <property type="protein sequence ID" value="PRQ21316.1"/>
    <property type="molecule type" value="Genomic_DNA"/>
</dbReference>
<dbReference type="Gramene" id="PRQ21316">
    <property type="protein sequence ID" value="PRQ21316"/>
    <property type="gene ID" value="RchiOBHm_Chr7g0237841"/>
</dbReference>
<accession>A0A2P6PHB0</accession>
<organism evidence="2 3">
    <name type="scientific">Rosa chinensis</name>
    <name type="common">China rose</name>
    <dbReference type="NCBI Taxonomy" id="74649"/>
    <lineage>
        <taxon>Eukaryota</taxon>
        <taxon>Viridiplantae</taxon>
        <taxon>Streptophyta</taxon>
        <taxon>Embryophyta</taxon>
        <taxon>Tracheophyta</taxon>
        <taxon>Spermatophyta</taxon>
        <taxon>Magnoliopsida</taxon>
        <taxon>eudicotyledons</taxon>
        <taxon>Gunneridae</taxon>
        <taxon>Pentapetalae</taxon>
        <taxon>rosids</taxon>
        <taxon>fabids</taxon>
        <taxon>Rosales</taxon>
        <taxon>Rosaceae</taxon>
        <taxon>Rosoideae</taxon>
        <taxon>Rosoideae incertae sedis</taxon>
        <taxon>Rosa</taxon>
    </lineage>
</organism>
<protein>
    <submittedName>
        <fullName evidence="2">Putative transposase, Ptta/En/Spm, plant</fullName>
    </submittedName>
</protein>
<comment type="caution">
    <text evidence="2">The sequence shown here is derived from an EMBL/GenBank/DDBJ whole genome shotgun (WGS) entry which is preliminary data.</text>
</comment>
<dbReference type="Pfam" id="PF03004">
    <property type="entry name" value="Transposase_24"/>
    <property type="match status" value="1"/>
</dbReference>
<dbReference type="PANTHER" id="PTHR33144:SF46">
    <property type="entry name" value="OS04G0610000 PROTEIN"/>
    <property type="match status" value="1"/>
</dbReference>
<name>A0A2P6PHB0_ROSCH</name>
<sequence length="497" mass="57659">MSVQSDNIFQAFWFFKVACMDAYMEVDAEDDGNAIEMGLSYEETQQTTINDVHNDMEYFVTEAIHDTYSEDEDGNTANRPRGKNKPNWGRRGSLEIMKFNNHGQAVEPELTVARWQRHLGQMVKDHTLFGLDVLDWREFRKSKALDEAWSRIKRTIDWSDPDTRKKIRKIRYTTERKLNDRWKHYKATLRQVWYAPNWRTEERFQCGDKRVNNTQWAKLVNYWETPKGQRRTIANKGNRAKKRMSHTTGTRTFAQVRNQYKREHEGLEPNRCTLFELTHTRSNGKPVDKESEKAMMDMRQKISGIKDAKRANQLPETISNIEISEVYASVLGKEKYGVVRGFGLGVRLHDVPDVLVKNGSAQLQVQALREEHEKELDCIRKESQEREDKLREDMNKQAMTTTDKMKQLEMQLQKQQAMFERLLTAGLSPNNIIPMCGPTNLSFPSGIGTYSSSLPTSSVEEIETPLVPIPPSIVQQNMQSLDEVYRPQLPTTVATML</sequence>
<evidence type="ECO:0000313" key="3">
    <source>
        <dbReference type="Proteomes" id="UP000238479"/>
    </source>
</evidence>
<keyword evidence="3" id="KW-1185">Reference proteome</keyword>
<gene>
    <name evidence="2" type="ORF">RchiOBHm_Chr7g0237841</name>
</gene>
<evidence type="ECO:0000256" key="1">
    <source>
        <dbReference type="SAM" id="Coils"/>
    </source>
</evidence>
<dbReference type="AlphaFoldDB" id="A0A2P6PHB0"/>
<reference evidence="2 3" key="1">
    <citation type="journal article" date="2018" name="Nat. Genet.">
        <title>The Rosa genome provides new insights in the design of modern roses.</title>
        <authorList>
            <person name="Bendahmane M."/>
        </authorList>
    </citation>
    <scope>NUCLEOTIDE SEQUENCE [LARGE SCALE GENOMIC DNA]</scope>
    <source>
        <strain evidence="3">cv. Old Blush</strain>
    </source>
</reference>
<proteinExistence type="predicted"/>
<dbReference type="Proteomes" id="UP000238479">
    <property type="component" value="Chromosome 7"/>
</dbReference>
<dbReference type="PANTHER" id="PTHR33144">
    <property type="entry name" value="OS10G0409366 PROTEIN-RELATED"/>
    <property type="match status" value="1"/>
</dbReference>
<dbReference type="STRING" id="74649.A0A2P6PHB0"/>